<name>A0A212TFK4_9MICO</name>
<sequence>MSGMRIDHVSFVAGPEGLDAAVTRLGEAIGVTPVDGGHHPRFGTRNMVLPLADDRWVEVVEPLQHPATDKVPFGQAVKARSEAGGGWLGWVVAMDDLAPAEERLGRDSVPGNRHRPNGTELTWRQIGVKGLIADPQLPFFLRWDEGQVHPSKVGPSESRLTGLQFAGDLQRLLAWLGLAGQPSIDRDDWEPDVAFDFVAPNGTPGLLSVTFQTPQGEVTV</sequence>
<evidence type="ECO:0000259" key="1">
    <source>
        <dbReference type="Pfam" id="PF13468"/>
    </source>
</evidence>
<accession>A0A212TFK4</accession>
<dbReference type="Gene3D" id="3.10.180.10">
    <property type="entry name" value="2,3-Dihydroxybiphenyl 1,2-Dioxygenase, domain 1"/>
    <property type="match status" value="1"/>
</dbReference>
<proteinExistence type="predicted"/>
<evidence type="ECO:0000313" key="2">
    <source>
        <dbReference type="EMBL" id="SNC64606.1"/>
    </source>
</evidence>
<dbReference type="InterPro" id="IPR029068">
    <property type="entry name" value="Glyas_Bleomycin-R_OHBP_Dase"/>
</dbReference>
<dbReference type="Pfam" id="PF13468">
    <property type="entry name" value="Glyoxalase_3"/>
    <property type="match status" value="1"/>
</dbReference>
<protein>
    <submittedName>
        <fullName evidence="2">Glyoxalase-like domain-containing protein</fullName>
    </submittedName>
</protein>
<dbReference type="EMBL" id="FYEZ01000001">
    <property type="protein sequence ID" value="SNC64606.1"/>
    <property type="molecule type" value="Genomic_DNA"/>
</dbReference>
<dbReference type="InterPro" id="IPR025870">
    <property type="entry name" value="Glyoxalase-like_dom"/>
</dbReference>
<reference evidence="2 3" key="1">
    <citation type="submission" date="2017-06" db="EMBL/GenBank/DDBJ databases">
        <authorList>
            <person name="Kim H.J."/>
            <person name="Triplett B.A."/>
        </authorList>
    </citation>
    <scope>NUCLEOTIDE SEQUENCE [LARGE SCALE GENOMIC DNA]</scope>
    <source>
        <strain evidence="2 3">DSM 22179</strain>
    </source>
</reference>
<keyword evidence="3" id="KW-1185">Reference proteome</keyword>
<organism evidence="2 3">
    <name type="scientific">Kytococcus aerolatus</name>
    <dbReference type="NCBI Taxonomy" id="592308"/>
    <lineage>
        <taxon>Bacteria</taxon>
        <taxon>Bacillati</taxon>
        <taxon>Actinomycetota</taxon>
        <taxon>Actinomycetes</taxon>
        <taxon>Micrococcales</taxon>
        <taxon>Kytococcaceae</taxon>
        <taxon>Kytococcus</taxon>
    </lineage>
</organism>
<dbReference type="AlphaFoldDB" id="A0A212TFK4"/>
<feature type="domain" description="Glyoxalase-like" evidence="1">
    <location>
        <begin position="6"/>
        <end position="171"/>
    </location>
</feature>
<evidence type="ECO:0000313" key="3">
    <source>
        <dbReference type="Proteomes" id="UP000198122"/>
    </source>
</evidence>
<gene>
    <name evidence="2" type="ORF">SAMN05445756_1146</name>
</gene>
<dbReference type="Proteomes" id="UP000198122">
    <property type="component" value="Unassembled WGS sequence"/>
</dbReference>